<protein>
    <submittedName>
        <fullName evidence="2">Ig domain-containing protein</fullName>
    </submittedName>
</protein>
<evidence type="ECO:0000313" key="2">
    <source>
        <dbReference type="EMBL" id="MBD3703947.1"/>
    </source>
</evidence>
<dbReference type="SUPFAM" id="SSF49373">
    <property type="entry name" value="Invasin/intimin cell-adhesion fragments"/>
    <property type="match status" value="1"/>
</dbReference>
<reference evidence="2" key="1">
    <citation type="submission" date="2020-07" db="EMBL/GenBank/DDBJ databases">
        <title>Clinical and genomic characterization of carbapenemase-producing Enterobacterales causing secondary infections during the COVID-19 crisis at a New York City hospital.</title>
        <authorList>
            <person name="Gomez-Simmonds A."/>
            <person name="Annavajhala M.K."/>
            <person name="Uhlemann A.-C."/>
        </authorList>
    </citation>
    <scope>NUCLEOTIDE SEQUENCE</scope>
    <source>
        <strain evidence="2">NK1596</strain>
    </source>
</reference>
<organism evidence="2 3">
    <name type="scientific">Klebsiella pneumoniae</name>
    <dbReference type="NCBI Taxonomy" id="573"/>
    <lineage>
        <taxon>Bacteria</taxon>
        <taxon>Pseudomonadati</taxon>
        <taxon>Pseudomonadota</taxon>
        <taxon>Gammaproteobacteria</taxon>
        <taxon>Enterobacterales</taxon>
        <taxon>Enterobacteriaceae</taxon>
        <taxon>Klebsiella/Raoultella group</taxon>
        <taxon>Klebsiella</taxon>
        <taxon>Klebsiella pneumoniae complex</taxon>
    </lineage>
</organism>
<dbReference type="AlphaFoldDB" id="A0A927HI42"/>
<dbReference type="EMBL" id="JACXTH010000001">
    <property type="protein sequence ID" value="MBD3703947.1"/>
    <property type="molecule type" value="Genomic_DNA"/>
</dbReference>
<dbReference type="SMART" id="SM00635">
    <property type="entry name" value="BID_2"/>
    <property type="match status" value="1"/>
</dbReference>
<gene>
    <name evidence="2" type="ORF">IE990_01015</name>
</gene>
<dbReference type="Pfam" id="PF02368">
    <property type="entry name" value="Big_2"/>
    <property type="match status" value="1"/>
</dbReference>
<name>A0A927HI42_KLEPN</name>
<dbReference type="Gene3D" id="2.60.40.1080">
    <property type="match status" value="1"/>
</dbReference>
<dbReference type="Proteomes" id="UP000652007">
    <property type="component" value="Unassembled WGS sequence"/>
</dbReference>
<proteinExistence type="predicted"/>
<evidence type="ECO:0000259" key="1">
    <source>
        <dbReference type="SMART" id="SM00635"/>
    </source>
</evidence>
<feature type="domain" description="BIG2" evidence="1">
    <location>
        <begin position="163"/>
        <end position="246"/>
    </location>
</feature>
<accession>A0A927HI42</accession>
<evidence type="ECO:0000313" key="3">
    <source>
        <dbReference type="Proteomes" id="UP000652007"/>
    </source>
</evidence>
<comment type="caution">
    <text evidence="2">The sequence shown here is derived from an EMBL/GenBank/DDBJ whole genome shotgun (WGS) entry which is preliminary data.</text>
</comment>
<dbReference type="InterPro" id="IPR008964">
    <property type="entry name" value="Invasin/intimin_cell_adhesion"/>
</dbReference>
<sequence>MQGCSDNGQLIGRAKTLELAYGCADQFPAEGDWKLMGLPTSATWDLSPEALTSDADNGGFSSNLIASLDPTYSIEGEVRVKDRTDEFGIQQFVKYIVDEVRARRQPGCVWMRFHWGDYYHIGYMVPSGASDGGGVKEIVTYSFEFKLADGQTFQITEADGDILVTGVSVAPTTSSIAAGSSTTFAVNIAPEDADNKLFTASSSVPARATVAITGNTVTVSAPSGATAGTATITVKTVDGEFVATHVVTVTA</sequence>
<dbReference type="InterPro" id="IPR003343">
    <property type="entry name" value="Big_2"/>
</dbReference>